<accession>A0ACC3Z867</accession>
<dbReference type="EMBL" id="VUJX02000002">
    <property type="protein sequence ID" value="KAL0940264.1"/>
    <property type="molecule type" value="Genomic_DNA"/>
</dbReference>
<organism evidence="1 2">
    <name type="scientific">Colletotrichum truncatum</name>
    <name type="common">Anthracnose fungus</name>
    <name type="synonym">Colletotrichum capsici</name>
    <dbReference type="NCBI Taxonomy" id="5467"/>
    <lineage>
        <taxon>Eukaryota</taxon>
        <taxon>Fungi</taxon>
        <taxon>Dikarya</taxon>
        <taxon>Ascomycota</taxon>
        <taxon>Pezizomycotina</taxon>
        <taxon>Sordariomycetes</taxon>
        <taxon>Hypocreomycetidae</taxon>
        <taxon>Glomerellales</taxon>
        <taxon>Glomerellaceae</taxon>
        <taxon>Colletotrichum</taxon>
        <taxon>Colletotrichum truncatum species complex</taxon>
    </lineage>
</organism>
<name>A0ACC3Z867_COLTU</name>
<dbReference type="Proteomes" id="UP000805649">
    <property type="component" value="Unassembled WGS sequence"/>
</dbReference>
<reference evidence="1 2" key="1">
    <citation type="journal article" date="2020" name="Phytopathology">
        <title>Genome Sequence Resources of Colletotrichum truncatum, C. plurivorum, C. musicola, and C. sojae: Four Species Pathogenic to Soybean (Glycine max).</title>
        <authorList>
            <person name="Rogerio F."/>
            <person name="Boufleur T.R."/>
            <person name="Ciampi-Guillardi M."/>
            <person name="Sukno S.A."/>
            <person name="Thon M.R."/>
            <person name="Massola Junior N.S."/>
            <person name="Baroncelli R."/>
        </authorList>
    </citation>
    <scope>NUCLEOTIDE SEQUENCE [LARGE SCALE GENOMIC DNA]</scope>
    <source>
        <strain evidence="1 2">CMES1059</strain>
    </source>
</reference>
<sequence>MRGYSRHGTQLVKGGIQCRFSRSFGGVNGPQNTAPNGKGLTHRLGLPQHVSSSHTESKEPPTVRDFRGGPEFPTIRYPTTALSRSKISIMVFSGRPSDACYPCRKGRLRCDRLQPGCTQCSRKDIKCPGYRDLSDFYFRDETANAAFKVQNRKPRRRLPVKARLQTPADAQSTMQNQTVASTLAVRTKAVPVAHQNTGRLMGAITSFRSSAEPPPDVAMVRYRNVSQSIEGLARTYFMADYISSSPFDYLPQLCPHGLNENNAMSAALSATSFAGLSLKLSDAKLMKQARTHYAMALYQTNQALSSAELAVRDSTLAAVLLLGLFEAMVFTGRQSIESWNAHTIGAVELLRLRGTQQLQTPLGRKLFVHASGNIRTSCAHTKTPVPARFLKLYEQARPYLDLGDPILQVAPIIDRVASLRARVAQANDQYKRELVMEALDLDADTVRLGQSVPEGWKFTARLPEESSPMTYKGISLRYPSLEAVRYWNGLRIVRMFLNDLIWNQSSLVLNQGPDLDDDTDYEELQISTSRNMSTLIIEVLASCGEYIEPSEQRFSVTARCLIWPLSVISEVSLTPPDARQFAIDCLSRLSEDCSLPKAIETTGKAQGSQETDWYVSPLLTY</sequence>
<proteinExistence type="predicted"/>
<comment type="caution">
    <text evidence="1">The sequence shown here is derived from an EMBL/GenBank/DDBJ whole genome shotgun (WGS) entry which is preliminary data.</text>
</comment>
<protein>
    <submittedName>
        <fullName evidence="1">C6 zinc finger transcription factor</fullName>
    </submittedName>
</protein>
<evidence type="ECO:0000313" key="2">
    <source>
        <dbReference type="Proteomes" id="UP000805649"/>
    </source>
</evidence>
<gene>
    <name evidence="1" type="ORF">CTRU02_203027</name>
</gene>
<evidence type="ECO:0000313" key="1">
    <source>
        <dbReference type="EMBL" id="KAL0940264.1"/>
    </source>
</evidence>
<keyword evidence="2" id="KW-1185">Reference proteome</keyword>